<evidence type="ECO:0000313" key="1">
    <source>
        <dbReference type="EMBL" id="GAB18138.1"/>
    </source>
</evidence>
<proteinExistence type="predicted"/>
<keyword evidence="2" id="KW-1185">Reference proteome</keyword>
<accession>H0QZ87</accession>
<gene>
    <name evidence="1" type="ORF">GOEFS_046_00940</name>
</gene>
<protein>
    <submittedName>
        <fullName evidence="1">Uncharacterized protein</fullName>
    </submittedName>
</protein>
<evidence type="ECO:0000313" key="2">
    <source>
        <dbReference type="Proteomes" id="UP000035034"/>
    </source>
</evidence>
<reference evidence="1 2" key="1">
    <citation type="submission" date="2011-12" db="EMBL/GenBank/DDBJ databases">
        <title>Whole genome shotgun sequence of Gordonia effusa NBRC 100432.</title>
        <authorList>
            <person name="Yoshida I."/>
            <person name="Takarada H."/>
            <person name="Hosoyama A."/>
            <person name="Tsuchikane K."/>
            <person name="Katsumata H."/>
            <person name="Yamazaki S."/>
            <person name="Fujita N."/>
        </authorList>
    </citation>
    <scope>NUCLEOTIDE SEQUENCE [LARGE SCALE GENOMIC DNA]</scope>
    <source>
        <strain evidence="1 2">NBRC 100432</strain>
    </source>
</reference>
<sequence length="69" mass="7681">MHGGVRPISMPEIPFDAHGFVFRSAALAYGLTDAQLKRAASKTRHLSKLAPGIYLRRPEQRCFRRNGTG</sequence>
<name>H0QZ87_9ACTN</name>
<dbReference type="EMBL" id="BAEH01000046">
    <property type="protein sequence ID" value="GAB18138.1"/>
    <property type="molecule type" value="Genomic_DNA"/>
</dbReference>
<comment type="caution">
    <text evidence="1">The sequence shown here is derived from an EMBL/GenBank/DDBJ whole genome shotgun (WGS) entry which is preliminary data.</text>
</comment>
<dbReference type="Proteomes" id="UP000035034">
    <property type="component" value="Unassembled WGS sequence"/>
</dbReference>
<dbReference type="AlphaFoldDB" id="H0QZ87"/>
<organism evidence="1 2">
    <name type="scientific">Gordonia effusa NBRC 100432</name>
    <dbReference type="NCBI Taxonomy" id="1077974"/>
    <lineage>
        <taxon>Bacteria</taxon>
        <taxon>Bacillati</taxon>
        <taxon>Actinomycetota</taxon>
        <taxon>Actinomycetes</taxon>
        <taxon>Mycobacteriales</taxon>
        <taxon>Gordoniaceae</taxon>
        <taxon>Gordonia</taxon>
    </lineage>
</organism>
<dbReference type="STRING" id="1077974.GOEFS_046_00940"/>